<dbReference type="SUPFAM" id="SSF51735">
    <property type="entry name" value="NAD(P)-binding Rossmann-fold domains"/>
    <property type="match status" value="1"/>
</dbReference>
<keyword evidence="1" id="KW-0521">NADP</keyword>
<accession>A0A8H4RK78</accession>
<comment type="caution">
    <text evidence="4">The sequence shown here is derived from an EMBL/GenBank/DDBJ whole genome shotgun (WGS) entry which is preliminary data.</text>
</comment>
<organism evidence="4 5">
    <name type="scientific">Cudoniella acicularis</name>
    <dbReference type="NCBI Taxonomy" id="354080"/>
    <lineage>
        <taxon>Eukaryota</taxon>
        <taxon>Fungi</taxon>
        <taxon>Dikarya</taxon>
        <taxon>Ascomycota</taxon>
        <taxon>Pezizomycotina</taxon>
        <taxon>Leotiomycetes</taxon>
        <taxon>Helotiales</taxon>
        <taxon>Tricladiaceae</taxon>
        <taxon>Cudoniella</taxon>
    </lineage>
</organism>
<evidence type="ECO:0000313" key="4">
    <source>
        <dbReference type="EMBL" id="KAF4630751.1"/>
    </source>
</evidence>
<evidence type="ECO:0000313" key="5">
    <source>
        <dbReference type="Proteomes" id="UP000566819"/>
    </source>
</evidence>
<evidence type="ECO:0000256" key="1">
    <source>
        <dbReference type="ARBA" id="ARBA00022857"/>
    </source>
</evidence>
<name>A0A8H4RK78_9HELO</name>
<dbReference type="EMBL" id="JAAMPI010000517">
    <property type="protein sequence ID" value="KAF4630751.1"/>
    <property type="molecule type" value="Genomic_DNA"/>
</dbReference>
<dbReference type="InterPro" id="IPR008030">
    <property type="entry name" value="NmrA-like"/>
</dbReference>
<protein>
    <recommendedName>
        <fullName evidence="3">NmrA-like domain-containing protein</fullName>
    </recommendedName>
</protein>
<gene>
    <name evidence="4" type="ORF">G7Y89_g7383</name>
</gene>
<evidence type="ECO:0000259" key="3">
    <source>
        <dbReference type="Pfam" id="PF05368"/>
    </source>
</evidence>
<dbReference type="GO" id="GO:0016491">
    <property type="term" value="F:oxidoreductase activity"/>
    <property type="evidence" value="ECO:0007669"/>
    <property type="project" value="UniProtKB-KW"/>
</dbReference>
<sequence length="255" mass="27610">MTYSILLLGATGFIGSLIAAELAILKEQKLLERTAFLTSTSSPEKEAKYAAVPLERITGSLTDPASYRGFDIVISAVGDDLCAQQVEFIDAAFEGGVRHFYPTEFGADLSHPVSLPEAYFKNKIATRKHLEARVAADPTKGYTYILVGLFTEVFLAYNALGLSEDRRSARIIGAPGERVSITSAQDVAKITATSLLPSHLPSLSTRREIRFAGETLTLSSLFSTVENVVGHKVDVEYIVKVGVGYFRKGEGVSLI</sequence>
<dbReference type="PANTHER" id="PTHR47706:SF11">
    <property type="entry name" value="ISOFLAVONE REDUCTASE FAMILY PROTEIN (AFU_ORTHOLOGUE AFUA_1G12510)"/>
    <property type="match status" value="1"/>
</dbReference>
<dbReference type="Proteomes" id="UP000566819">
    <property type="component" value="Unassembled WGS sequence"/>
</dbReference>
<dbReference type="Gene3D" id="3.40.50.720">
    <property type="entry name" value="NAD(P)-binding Rossmann-like Domain"/>
    <property type="match status" value="1"/>
</dbReference>
<feature type="domain" description="NmrA-like" evidence="3">
    <location>
        <begin position="3"/>
        <end position="238"/>
    </location>
</feature>
<dbReference type="OrthoDB" id="419598at2759"/>
<dbReference type="AlphaFoldDB" id="A0A8H4RK78"/>
<dbReference type="InterPro" id="IPR036291">
    <property type="entry name" value="NAD(P)-bd_dom_sf"/>
</dbReference>
<proteinExistence type="predicted"/>
<dbReference type="Pfam" id="PF05368">
    <property type="entry name" value="NmrA"/>
    <property type="match status" value="1"/>
</dbReference>
<evidence type="ECO:0000256" key="2">
    <source>
        <dbReference type="ARBA" id="ARBA00023002"/>
    </source>
</evidence>
<keyword evidence="5" id="KW-1185">Reference proteome</keyword>
<dbReference type="PANTHER" id="PTHR47706">
    <property type="entry name" value="NMRA-LIKE FAMILY PROTEIN"/>
    <property type="match status" value="1"/>
</dbReference>
<dbReference type="InterPro" id="IPR051609">
    <property type="entry name" value="NmrA/Isoflavone_reductase-like"/>
</dbReference>
<keyword evidence="2" id="KW-0560">Oxidoreductase</keyword>
<reference evidence="4 5" key="1">
    <citation type="submission" date="2020-03" db="EMBL/GenBank/DDBJ databases">
        <title>Draft Genome Sequence of Cudoniella acicularis.</title>
        <authorList>
            <person name="Buettner E."/>
            <person name="Kellner H."/>
        </authorList>
    </citation>
    <scope>NUCLEOTIDE SEQUENCE [LARGE SCALE GENOMIC DNA]</scope>
    <source>
        <strain evidence="4 5">DSM 108380</strain>
    </source>
</reference>